<dbReference type="GO" id="GO:0008745">
    <property type="term" value="F:N-acetylmuramoyl-L-alanine amidase activity"/>
    <property type="evidence" value="ECO:0007669"/>
    <property type="project" value="UniProtKB-EC"/>
</dbReference>
<evidence type="ECO:0000313" key="8">
    <source>
        <dbReference type="Proteomes" id="UP000059074"/>
    </source>
</evidence>
<sequence length="256" mass="28054">MKLETKLEPDSALVHAVHASPNFEERRNGWPPSMVILHYTGMTSAEGAIGWLANPESGVSCHYVVDEAGAITQMVAEHARAWHAGASRWYGECDVNSMSIGIEIQNPGHERGYPDFPPAQMHAVAALCRDIISRNRIVPQRFLGHSDIAPGRKIDPGEKFDWAYLARGGVGHWVTPSLDLSAPCSGDEAAMLAEALELLRAYGYGIDNPGRDDWPKVLIRSFQMHFRPARADGLIDAGTLDTLRRLVDALPEPVIA</sequence>
<dbReference type="SMART" id="SM00644">
    <property type="entry name" value="Ami_2"/>
    <property type="match status" value="1"/>
</dbReference>
<comment type="catalytic activity">
    <reaction evidence="1">
        <text>Hydrolyzes the link between N-acetylmuramoyl residues and L-amino acid residues in certain cell-wall glycopeptides.</text>
        <dbReference type="EC" id="3.5.1.28"/>
    </reaction>
</comment>
<dbReference type="SUPFAM" id="SSF55846">
    <property type="entry name" value="N-acetylmuramoyl-L-alanine amidase-like"/>
    <property type="match status" value="1"/>
</dbReference>
<name>A0A120CWX4_HYPSL</name>
<dbReference type="RefSeq" id="WP_068460689.1">
    <property type="nucleotide sequence ID" value="NZ_LMTR01000040.1"/>
</dbReference>
<dbReference type="GO" id="GO:0071555">
    <property type="term" value="P:cell wall organization"/>
    <property type="evidence" value="ECO:0007669"/>
    <property type="project" value="UniProtKB-KW"/>
</dbReference>
<keyword evidence="5" id="KW-0961">Cell wall biogenesis/degradation</keyword>
<comment type="caution">
    <text evidence="7">The sequence shown here is derived from an EMBL/GenBank/DDBJ whole genome shotgun (WGS) entry which is preliminary data.</text>
</comment>
<protein>
    <recommendedName>
        <fullName evidence="3">N-acetylmuramoyl-L-alanine amidase</fullName>
        <ecNumber evidence="3">3.5.1.28</ecNumber>
    </recommendedName>
</protein>
<dbReference type="Gene3D" id="1.10.101.10">
    <property type="entry name" value="PGBD-like superfamily/PGBD"/>
    <property type="match status" value="1"/>
</dbReference>
<accession>A0A120CWX4</accession>
<organism evidence="7 8">
    <name type="scientific">Hyphomicrobium sulfonivorans</name>
    <dbReference type="NCBI Taxonomy" id="121290"/>
    <lineage>
        <taxon>Bacteria</taxon>
        <taxon>Pseudomonadati</taxon>
        <taxon>Pseudomonadota</taxon>
        <taxon>Alphaproteobacteria</taxon>
        <taxon>Hyphomicrobiales</taxon>
        <taxon>Hyphomicrobiaceae</taxon>
        <taxon>Hyphomicrobium</taxon>
    </lineage>
</organism>
<evidence type="ECO:0000259" key="6">
    <source>
        <dbReference type="SMART" id="SM00644"/>
    </source>
</evidence>
<dbReference type="GO" id="GO:0009253">
    <property type="term" value="P:peptidoglycan catabolic process"/>
    <property type="evidence" value="ECO:0007669"/>
    <property type="project" value="InterPro"/>
</dbReference>
<gene>
    <name evidence="7" type="ORF">APY04_1243</name>
</gene>
<dbReference type="Gene3D" id="3.40.80.10">
    <property type="entry name" value="Peptidoglycan recognition protein-like"/>
    <property type="match status" value="1"/>
</dbReference>
<dbReference type="InterPro" id="IPR002502">
    <property type="entry name" value="Amidase_domain"/>
</dbReference>
<dbReference type="CDD" id="cd06583">
    <property type="entry name" value="PGRP"/>
    <property type="match status" value="1"/>
</dbReference>
<feature type="domain" description="N-acetylmuramoyl-L-alanine amidase" evidence="6">
    <location>
        <begin position="20"/>
        <end position="157"/>
    </location>
</feature>
<dbReference type="InterPro" id="IPR036366">
    <property type="entry name" value="PGBDSf"/>
</dbReference>
<dbReference type="InterPro" id="IPR051206">
    <property type="entry name" value="NAMLAA_amidase_2"/>
</dbReference>
<dbReference type="AlphaFoldDB" id="A0A120CWX4"/>
<dbReference type="PANTHER" id="PTHR30417:SF1">
    <property type="entry name" value="N-ACETYLMURAMOYL-L-ALANINE AMIDASE AMID"/>
    <property type="match status" value="1"/>
</dbReference>
<evidence type="ECO:0000256" key="5">
    <source>
        <dbReference type="ARBA" id="ARBA00023316"/>
    </source>
</evidence>
<dbReference type="Proteomes" id="UP000059074">
    <property type="component" value="Unassembled WGS sequence"/>
</dbReference>
<dbReference type="PATRIC" id="fig|121290.4.peg.3204"/>
<evidence type="ECO:0000256" key="1">
    <source>
        <dbReference type="ARBA" id="ARBA00001561"/>
    </source>
</evidence>
<dbReference type="STRING" id="121290.APY04_1243"/>
<dbReference type="EMBL" id="LMTR01000040">
    <property type="protein sequence ID" value="KWT70034.1"/>
    <property type="molecule type" value="Genomic_DNA"/>
</dbReference>
<dbReference type="GO" id="GO:0009254">
    <property type="term" value="P:peptidoglycan turnover"/>
    <property type="evidence" value="ECO:0007669"/>
    <property type="project" value="TreeGrafter"/>
</dbReference>
<dbReference type="OrthoDB" id="9794842at2"/>
<reference evidence="7 8" key="1">
    <citation type="submission" date="2015-10" db="EMBL/GenBank/DDBJ databases">
        <title>Transcriptomic analysis of a linuron degrading triple-species bacterial consortium.</title>
        <authorList>
            <person name="Albers P."/>
        </authorList>
    </citation>
    <scope>NUCLEOTIDE SEQUENCE [LARGE SCALE GENOMIC DNA]</scope>
    <source>
        <strain evidence="7 8">WDL6</strain>
    </source>
</reference>
<dbReference type="InterPro" id="IPR036505">
    <property type="entry name" value="Amidase/PGRP_sf"/>
</dbReference>
<dbReference type="SUPFAM" id="SSF47090">
    <property type="entry name" value="PGBD-like"/>
    <property type="match status" value="1"/>
</dbReference>
<evidence type="ECO:0000313" key="7">
    <source>
        <dbReference type="EMBL" id="KWT70034.1"/>
    </source>
</evidence>
<dbReference type="PANTHER" id="PTHR30417">
    <property type="entry name" value="N-ACETYLMURAMOYL-L-ALANINE AMIDASE AMID"/>
    <property type="match status" value="1"/>
</dbReference>
<dbReference type="InterPro" id="IPR036365">
    <property type="entry name" value="PGBD-like_sf"/>
</dbReference>
<comment type="similarity">
    <text evidence="2">Belongs to the N-acetylmuramoyl-L-alanine amidase 2 family.</text>
</comment>
<keyword evidence="4 7" id="KW-0378">Hydrolase</keyword>
<evidence type="ECO:0000256" key="2">
    <source>
        <dbReference type="ARBA" id="ARBA00007553"/>
    </source>
</evidence>
<evidence type="ECO:0000256" key="4">
    <source>
        <dbReference type="ARBA" id="ARBA00022801"/>
    </source>
</evidence>
<proteinExistence type="inferred from homology"/>
<dbReference type="Pfam" id="PF01510">
    <property type="entry name" value="Amidase_2"/>
    <property type="match status" value="1"/>
</dbReference>
<keyword evidence="8" id="KW-1185">Reference proteome</keyword>
<dbReference type="EC" id="3.5.1.28" evidence="3"/>
<dbReference type="GO" id="GO:0019867">
    <property type="term" value="C:outer membrane"/>
    <property type="evidence" value="ECO:0007669"/>
    <property type="project" value="TreeGrafter"/>
</dbReference>
<evidence type="ECO:0000256" key="3">
    <source>
        <dbReference type="ARBA" id="ARBA00011901"/>
    </source>
</evidence>